<feature type="compositionally biased region" description="Polar residues" evidence="1">
    <location>
        <begin position="214"/>
        <end position="225"/>
    </location>
</feature>
<organism evidence="2 3">
    <name type="scientific">Lentinula boryana</name>
    <dbReference type="NCBI Taxonomy" id="40481"/>
    <lineage>
        <taxon>Eukaryota</taxon>
        <taxon>Fungi</taxon>
        <taxon>Dikarya</taxon>
        <taxon>Basidiomycota</taxon>
        <taxon>Agaricomycotina</taxon>
        <taxon>Agaricomycetes</taxon>
        <taxon>Agaricomycetidae</taxon>
        <taxon>Agaricales</taxon>
        <taxon>Marasmiineae</taxon>
        <taxon>Omphalotaceae</taxon>
        <taxon>Lentinula</taxon>
    </lineage>
</organism>
<feature type="compositionally biased region" description="Polar residues" evidence="1">
    <location>
        <begin position="101"/>
        <end position="119"/>
    </location>
</feature>
<gene>
    <name evidence="2" type="ORF">F5050DRAFT_1813329</name>
</gene>
<keyword evidence="3" id="KW-1185">Reference proteome</keyword>
<evidence type="ECO:0000256" key="1">
    <source>
        <dbReference type="SAM" id="MobiDB-lite"/>
    </source>
</evidence>
<comment type="caution">
    <text evidence="2">The sequence shown here is derived from an EMBL/GenBank/DDBJ whole genome shotgun (WGS) entry which is preliminary data.</text>
</comment>
<feature type="compositionally biased region" description="Low complexity" evidence="1">
    <location>
        <begin position="202"/>
        <end position="213"/>
    </location>
</feature>
<feature type="region of interest" description="Disordered" evidence="1">
    <location>
        <begin position="92"/>
        <end position="125"/>
    </location>
</feature>
<dbReference type="Proteomes" id="UP001163828">
    <property type="component" value="Unassembled WGS sequence"/>
</dbReference>
<name>A0ABQ8PZ06_9AGAR</name>
<feature type="region of interest" description="Disordered" evidence="1">
    <location>
        <begin position="181"/>
        <end position="227"/>
    </location>
</feature>
<protein>
    <submittedName>
        <fullName evidence="2">Uncharacterized protein</fullName>
    </submittedName>
</protein>
<reference evidence="2" key="1">
    <citation type="submission" date="2022-08" db="EMBL/GenBank/DDBJ databases">
        <authorList>
            <consortium name="DOE Joint Genome Institute"/>
            <person name="Min B."/>
            <person name="Riley R."/>
            <person name="Sierra-Patev S."/>
            <person name="Naranjo-Ortiz M."/>
            <person name="Looney B."/>
            <person name="Konkel Z."/>
            <person name="Slot J.C."/>
            <person name="Sakamoto Y."/>
            <person name="Steenwyk J.L."/>
            <person name="Rokas A."/>
            <person name="Carro J."/>
            <person name="Camarero S."/>
            <person name="Ferreira P."/>
            <person name="Molpeceres G."/>
            <person name="Ruiz-Duenas F.J."/>
            <person name="Serrano A."/>
            <person name="Henrissat B."/>
            <person name="Drula E."/>
            <person name="Hughes K.W."/>
            <person name="Mata J.L."/>
            <person name="Ishikawa N.K."/>
            <person name="Vargas-Isla R."/>
            <person name="Ushijima S."/>
            <person name="Smith C.A."/>
            <person name="Ahrendt S."/>
            <person name="Andreopoulos W."/>
            <person name="He G."/>
            <person name="Labutti K."/>
            <person name="Lipzen A."/>
            <person name="Ng V."/>
            <person name="Sandor L."/>
            <person name="Barry K."/>
            <person name="Martinez A.T."/>
            <person name="Xiao Y."/>
            <person name="Gibbons J.G."/>
            <person name="Terashima K."/>
            <person name="Hibbett D.S."/>
            <person name="Grigoriev I.V."/>
        </authorList>
    </citation>
    <scope>NUCLEOTIDE SEQUENCE</scope>
    <source>
        <strain evidence="2">TFB10827</strain>
    </source>
</reference>
<evidence type="ECO:0000313" key="2">
    <source>
        <dbReference type="EMBL" id="KAJ3990869.1"/>
    </source>
</evidence>
<dbReference type="EMBL" id="MU791375">
    <property type="protein sequence ID" value="KAJ3990869.1"/>
    <property type="molecule type" value="Genomic_DNA"/>
</dbReference>
<accession>A0ABQ8PZ06</accession>
<sequence>MASGSESASNTVSPTSTHFSKCLQLSVTFGIDSYCDPSVICSTASSIATHLANAFDVASDAGNLDSGNLFGTLNHFADPSSNANSGSVASTGLSVFESDDGSSANGPSNRLGVSNSPDGQSGPAELIAFTNGLNRLQATDSAEFPSAPSVGVVPANGGVPLPTSGQTVSGGCVRVPGSVNRSGTRPSGRVGIIESAQPSTPAGSSSVDVAGSAKGQTETGSSNVGENLVDVAKGFEPLLGPYEPTFKHLRSK</sequence>
<proteinExistence type="predicted"/>
<evidence type="ECO:0000313" key="3">
    <source>
        <dbReference type="Proteomes" id="UP001163828"/>
    </source>
</evidence>